<dbReference type="AlphaFoldDB" id="A0A146KDR2"/>
<accession>A0A146KDR2</accession>
<feature type="non-terminal residue" evidence="1">
    <location>
        <position position="1"/>
    </location>
</feature>
<evidence type="ECO:0000313" key="1">
    <source>
        <dbReference type="EMBL" id="JAP94637.1"/>
    </source>
</evidence>
<protein>
    <submittedName>
        <fullName evidence="1">Uncharacterized protein</fullName>
    </submittedName>
</protein>
<dbReference type="EMBL" id="GDID01001969">
    <property type="protein sequence ID" value="JAP94637.1"/>
    <property type="molecule type" value="Transcribed_RNA"/>
</dbReference>
<gene>
    <name evidence="1" type="ORF">TPC1_12638</name>
</gene>
<proteinExistence type="predicted"/>
<reference evidence="1" key="1">
    <citation type="submission" date="2015-07" db="EMBL/GenBank/DDBJ databases">
        <title>Adaptation to a free-living lifestyle via gene acquisitions in the diplomonad Trepomonas sp. PC1.</title>
        <authorList>
            <person name="Xu F."/>
            <person name="Jerlstrom-Hultqvist J."/>
            <person name="Kolisko M."/>
            <person name="Simpson A.G.B."/>
            <person name="Roger A.J."/>
            <person name="Svard S.G."/>
            <person name="Andersson J.O."/>
        </authorList>
    </citation>
    <scope>NUCLEOTIDE SEQUENCE</scope>
    <source>
        <strain evidence="1">PC1</strain>
    </source>
</reference>
<sequence>CIFNSRGQQYQFVLSIHQQTMLLEVENIVTLSRWARHYDVEGIEYLTQKCGSMRNMQIIAKMLDRAINEIKDNDQQKSINLQIINKSDLEKKQ</sequence>
<name>A0A146KDR2_9EUKA</name>
<organism evidence="1">
    <name type="scientific">Trepomonas sp. PC1</name>
    <dbReference type="NCBI Taxonomy" id="1076344"/>
    <lineage>
        <taxon>Eukaryota</taxon>
        <taxon>Metamonada</taxon>
        <taxon>Diplomonadida</taxon>
        <taxon>Hexamitidae</taxon>
        <taxon>Hexamitinae</taxon>
        <taxon>Trepomonas</taxon>
    </lineage>
</organism>
<feature type="non-terminal residue" evidence="1">
    <location>
        <position position="93"/>
    </location>
</feature>